<comment type="caution">
    <text evidence="2">The sequence shown here is derived from an EMBL/GenBank/DDBJ whole genome shotgun (WGS) entry which is preliminary data.</text>
</comment>
<dbReference type="GO" id="GO:0016787">
    <property type="term" value="F:hydrolase activity"/>
    <property type="evidence" value="ECO:0007669"/>
    <property type="project" value="UniProtKB-KW"/>
</dbReference>
<reference evidence="2 3" key="1">
    <citation type="submission" date="2023-04" db="EMBL/GenBank/DDBJ databases">
        <title>Luteimonas sp. M1R5S59.</title>
        <authorList>
            <person name="Sun J.-Q."/>
        </authorList>
    </citation>
    <scope>NUCLEOTIDE SEQUENCE [LARGE SCALE GENOMIC DNA]</scope>
    <source>
        <strain evidence="2 3">M1R5S59</strain>
    </source>
</reference>
<dbReference type="PANTHER" id="PTHR46623">
    <property type="entry name" value="CARBOXYMETHYLENEBUTENOLIDASE-RELATED"/>
    <property type="match status" value="1"/>
</dbReference>
<keyword evidence="2" id="KW-0378">Hydrolase</keyword>
<proteinExistence type="predicted"/>
<evidence type="ECO:0000313" key="3">
    <source>
        <dbReference type="Proteomes" id="UP001156873"/>
    </source>
</evidence>
<dbReference type="InterPro" id="IPR029058">
    <property type="entry name" value="AB_hydrolase_fold"/>
</dbReference>
<dbReference type="InterPro" id="IPR051049">
    <property type="entry name" value="Dienelactone_hydrolase-like"/>
</dbReference>
<dbReference type="SUPFAM" id="SSF53474">
    <property type="entry name" value="alpha/beta-Hydrolases"/>
    <property type="match status" value="1"/>
</dbReference>
<sequence length="229" mass="23985">MGRDIVIHGPQGPADAWRADPPGHAAALGAVVVVQEIFGVNAHIRSVAEGFAAAGYVALAPSLFDPVARNVELGYDEAGFARGRALVEELGTGRAVAVIGAAAEQLRGEGLKTAVAGFCWGGSMALLANTRLGLPAVSYYGARSRPFLGEPLRAPMLFHFGGEDATTPADDIQAHRDAWPEAEIHVYPGAGHAFNRDVDPRHFHPASAALARKRTLAFLDAALRGPEAP</sequence>
<name>A0ABT6JTN4_9GAMM</name>
<gene>
    <name evidence="2" type="ORF">QFW81_08945</name>
</gene>
<accession>A0ABT6JTN4</accession>
<organism evidence="2 3">
    <name type="scientific">Luteimonas kalidii</name>
    <dbReference type="NCBI Taxonomy" id="3042025"/>
    <lineage>
        <taxon>Bacteria</taxon>
        <taxon>Pseudomonadati</taxon>
        <taxon>Pseudomonadota</taxon>
        <taxon>Gammaproteobacteria</taxon>
        <taxon>Lysobacterales</taxon>
        <taxon>Lysobacteraceae</taxon>
        <taxon>Luteimonas</taxon>
    </lineage>
</organism>
<dbReference type="PANTHER" id="PTHR46623:SF6">
    <property type="entry name" value="ALPHA_BETA-HYDROLASES SUPERFAMILY PROTEIN"/>
    <property type="match status" value="1"/>
</dbReference>
<dbReference type="RefSeq" id="WP_280578394.1">
    <property type="nucleotide sequence ID" value="NZ_JARXRO010000015.1"/>
</dbReference>
<dbReference type="EC" id="3.1.-.-" evidence="2"/>
<protein>
    <submittedName>
        <fullName evidence="2">Dienelactone hydrolase family protein</fullName>
        <ecNumber evidence="2">3.1.-.-</ecNumber>
    </submittedName>
</protein>
<dbReference type="InterPro" id="IPR002925">
    <property type="entry name" value="Dienelactn_hydro"/>
</dbReference>
<dbReference type="Pfam" id="PF01738">
    <property type="entry name" value="DLH"/>
    <property type="match status" value="1"/>
</dbReference>
<evidence type="ECO:0000259" key="1">
    <source>
        <dbReference type="Pfam" id="PF01738"/>
    </source>
</evidence>
<keyword evidence="3" id="KW-1185">Reference proteome</keyword>
<feature type="domain" description="Dienelactone hydrolase" evidence="1">
    <location>
        <begin position="27"/>
        <end position="221"/>
    </location>
</feature>
<dbReference type="EMBL" id="JARXRO010000015">
    <property type="protein sequence ID" value="MDH5834052.1"/>
    <property type="molecule type" value="Genomic_DNA"/>
</dbReference>
<dbReference type="Gene3D" id="3.40.50.1820">
    <property type="entry name" value="alpha/beta hydrolase"/>
    <property type="match status" value="1"/>
</dbReference>
<evidence type="ECO:0000313" key="2">
    <source>
        <dbReference type="EMBL" id="MDH5834052.1"/>
    </source>
</evidence>
<dbReference type="Proteomes" id="UP001156873">
    <property type="component" value="Unassembled WGS sequence"/>
</dbReference>